<gene>
    <name evidence="1" type="ORF">B296_00025262</name>
</gene>
<dbReference type="EMBL" id="AMZH03017272">
    <property type="protein sequence ID" value="RRT43264.1"/>
    <property type="molecule type" value="Genomic_DNA"/>
</dbReference>
<accession>A0A426XUX9</accession>
<comment type="caution">
    <text evidence="1">The sequence shown here is derived from an EMBL/GenBank/DDBJ whole genome shotgun (WGS) entry which is preliminary data.</text>
</comment>
<name>A0A426XUX9_ENSVE</name>
<organism evidence="1 2">
    <name type="scientific">Ensete ventricosum</name>
    <name type="common">Abyssinian banana</name>
    <name type="synonym">Musa ensete</name>
    <dbReference type="NCBI Taxonomy" id="4639"/>
    <lineage>
        <taxon>Eukaryota</taxon>
        <taxon>Viridiplantae</taxon>
        <taxon>Streptophyta</taxon>
        <taxon>Embryophyta</taxon>
        <taxon>Tracheophyta</taxon>
        <taxon>Spermatophyta</taxon>
        <taxon>Magnoliopsida</taxon>
        <taxon>Liliopsida</taxon>
        <taxon>Zingiberales</taxon>
        <taxon>Musaceae</taxon>
        <taxon>Ensete</taxon>
    </lineage>
</organism>
<evidence type="ECO:0000313" key="1">
    <source>
        <dbReference type="EMBL" id="RRT43264.1"/>
    </source>
</evidence>
<dbReference type="AlphaFoldDB" id="A0A426XUX9"/>
<protein>
    <submittedName>
        <fullName evidence="1">Uncharacterized protein</fullName>
    </submittedName>
</protein>
<dbReference type="Proteomes" id="UP000287651">
    <property type="component" value="Unassembled WGS sequence"/>
</dbReference>
<reference evidence="1 2" key="1">
    <citation type="journal article" date="2014" name="Agronomy (Basel)">
        <title>A Draft Genome Sequence for Ensete ventricosum, the Drought-Tolerant Tree Against Hunger.</title>
        <authorList>
            <person name="Harrison J."/>
            <person name="Moore K.A."/>
            <person name="Paszkiewicz K."/>
            <person name="Jones T."/>
            <person name="Grant M."/>
            <person name="Ambacheew D."/>
            <person name="Muzemil S."/>
            <person name="Studholme D.J."/>
        </authorList>
    </citation>
    <scope>NUCLEOTIDE SEQUENCE [LARGE SCALE GENOMIC DNA]</scope>
</reference>
<proteinExistence type="predicted"/>
<evidence type="ECO:0000313" key="2">
    <source>
        <dbReference type="Proteomes" id="UP000287651"/>
    </source>
</evidence>
<sequence length="82" mass="8796">MHCNLPPRHYVSRYHLYAPARPVLTGTALQSATSVRHCAASGRARGQLPQPVAPFARALPWPATPADGLAMADCLLSSLHLL</sequence>